<name>A0A165KEK5_9APHY</name>
<keyword evidence="3" id="KW-1185">Reference proteome</keyword>
<dbReference type="InterPro" id="IPR038222">
    <property type="entry name" value="DHHA2_dom_sf"/>
</dbReference>
<feature type="non-terminal residue" evidence="2">
    <location>
        <position position="95"/>
    </location>
</feature>
<dbReference type="Proteomes" id="UP000076727">
    <property type="component" value="Unassembled WGS sequence"/>
</dbReference>
<dbReference type="Gene3D" id="3.10.310.20">
    <property type="entry name" value="DHHA2 domain"/>
    <property type="match status" value="1"/>
</dbReference>
<dbReference type="GO" id="GO:0005737">
    <property type="term" value="C:cytoplasm"/>
    <property type="evidence" value="ECO:0007669"/>
    <property type="project" value="InterPro"/>
</dbReference>
<protein>
    <recommendedName>
        <fullName evidence="1">DHHA2 domain-containing protein</fullName>
    </recommendedName>
</protein>
<dbReference type="Pfam" id="PF02833">
    <property type="entry name" value="DHHA2"/>
    <property type="match status" value="1"/>
</dbReference>
<gene>
    <name evidence="2" type="ORF">DAEQUDRAFT_734247</name>
</gene>
<dbReference type="GO" id="GO:0016462">
    <property type="term" value="F:pyrophosphatase activity"/>
    <property type="evidence" value="ECO:0007669"/>
    <property type="project" value="InterPro"/>
</dbReference>
<dbReference type="AlphaFoldDB" id="A0A165KEK5"/>
<dbReference type="STRING" id="1314783.A0A165KEK5"/>
<accession>A0A165KEK5</accession>
<evidence type="ECO:0000313" key="3">
    <source>
        <dbReference type="Proteomes" id="UP000076727"/>
    </source>
</evidence>
<dbReference type="OrthoDB" id="374045at2759"/>
<evidence type="ECO:0000313" key="2">
    <source>
        <dbReference type="EMBL" id="KZT63035.1"/>
    </source>
</evidence>
<organism evidence="2 3">
    <name type="scientific">Daedalea quercina L-15889</name>
    <dbReference type="NCBI Taxonomy" id="1314783"/>
    <lineage>
        <taxon>Eukaryota</taxon>
        <taxon>Fungi</taxon>
        <taxon>Dikarya</taxon>
        <taxon>Basidiomycota</taxon>
        <taxon>Agaricomycotina</taxon>
        <taxon>Agaricomycetes</taxon>
        <taxon>Polyporales</taxon>
        <taxon>Fomitopsis</taxon>
    </lineage>
</organism>
<dbReference type="EMBL" id="KV429336">
    <property type="protein sequence ID" value="KZT63035.1"/>
    <property type="molecule type" value="Genomic_DNA"/>
</dbReference>
<feature type="domain" description="DHHA2" evidence="1">
    <location>
        <begin position="25"/>
        <end position="94"/>
    </location>
</feature>
<evidence type="ECO:0000259" key="1">
    <source>
        <dbReference type="Pfam" id="PF02833"/>
    </source>
</evidence>
<proteinExistence type="predicted"/>
<sequence>MSFRLSLDAIPPLHESPVVQQLNATLQTTKASVAHLGTRDLLRRDYKELEYALTPAFAPGRELLIGLASVPLALAAFVPRDTGEFARDATSWMDE</sequence>
<reference evidence="2 3" key="1">
    <citation type="journal article" date="2016" name="Mol. Biol. Evol.">
        <title>Comparative Genomics of Early-Diverging Mushroom-Forming Fungi Provides Insights into the Origins of Lignocellulose Decay Capabilities.</title>
        <authorList>
            <person name="Nagy L.G."/>
            <person name="Riley R."/>
            <person name="Tritt A."/>
            <person name="Adam C."/>
            <person name="Daum C."/>
            <person name="Floudas D."/>
            <person name="Sun H."/>
            <person name="Yadav J.S."/>
            <person name="Pangilinan J."/>
            <person name="Larsson K.H."/>
            <person name="Matsuura K."/>
            <person name="Barry K."/>
            <person name="Labutti K."/>
            <person name="Kuo R."/>
            <person name="Ohm R.A."/>
            <person name="Bhattacharya S.S."/>
            <person name="Shirouzu T."/>
            <person name="Yoshinaga Y."/>
            <person name="Martin F.M."/>
            <person name="Grigoriev I.V."/>
            <person name="Hibbett D.S."/>
        </authorList>
    </citation>
    <scope>NUCLEOTIDE SEQUENCE [LARGE SCALE GENOMIC DNA]</scope>
    <source>
        <strain evidence="2 3">L-15889</strain>
    </source>
</reference>
<dbReference type="InterPro" id="IPR004097">
    <property type="entry name" value="DHHA2"/>
</dbReference>